<dbReference type="Pfam" id="PF01497">
    <property type="entry name" value="Peripla_BP_2"/>
    <property type="match status" value="1"/>
</dbReference>
<dbReference type="PROSITE" id="PS50983">
    <property type="entry name" value="FE_B12_PBP"/>
    <property type="match status" value="1"/>
</dbReference>
<sequence>MKVSIITRRAVVALAAVTAVAAVGACGSTDDGSSDDASGSVQVQTANGPVTIDGTPHKIVTIGSQWTETVIALGEQPVAYYDAVKATTQARAPWLEGKVGDGREIDVKKDIVTQIADLDPDVIFTQGSTTDAATLKKLQDTGIPVIAAVGKGQVDSWQDLLTAAGTALRKEDEAAAVKTSIDEKIAAIKADNPGLAGKTYSFAAFQTPTMITLLADDNDGAAALFGELGLRFPQAQVDRAKAEGASRFQVSPENVQILDSDLLVIAAVSDELKNTLQNLPSYKSLTSVRNGAVAWMSYVDIFGLNTPSALSVPALLDKLTPAIAAVK</sequence>
<reference evidence="8" key="1">
    <citation type="submission" date="2019-06" db="EMBL/GenBank/DDBJ databases">
        <title>Gordonia isolated from sludge of a wastewater treatment plant.</title>
        <authorList>
            <person name="Tamura T."/>
            <person name="Aoyama K."/>
            <person name="Kang Y."/>
            <person name="Saito S."/>
            <person name="Akiyama N."/>
            <person name="Yazawa K."/>
            <person name="Gonoi T."/>
            <person name="Mikami Y."/>
        </authorList>
    </citation>
    <scope>NUCLEOTIDE SEQUENCE [LARGE SCALE GENOMIC DNA]</scope>
    <source>
        <strain evidence="8">NBRC 107696</strain>
    </source>
</reference>
<evidence type="ECO:0000256" key="1">
    <source>
        <dbReference type="ARBA" id="ARBA00004196"/>
    </source>
</evidence>
<dbReference type="GO" id="GO:1901678">
    <property type="term" value="P:iron coordination entity transport"/>
    <property type="evidence" value="ECO:0007669"/>
    <property type="project" value="UniProtKB-ARBA"/>
</dbReference>
<keyword evidence="4 5" id="KW-0732">Signal</keyword>
<dbReference type="RefSeq" id="WP_161896743.1">
    <property type="nucleotide sequence ID" value="NZ_BJOV01000005.1"/>
</dbReference>
<evidence type="ECO:0000256" key="3">
    <source>
        <dbReference type="ARBA" id="ARBA00022448"/>
    </source>
</evidence>
<dbReference type="InterPro" id="IPR002491">
    <property type="entry name" value="ABC_transptr_periplasmic_BD"/>
</dbReference>
<dbReference type="OrthoDB" id="1846031at2"/>
<evidence type="ECO:0000313" key="8">
    <source>
        <dbReference type="Proteomes" id="UP000444960"/>
    </source>
</evidence>
<dbReference type="PANTHER" id="PTHR30532">
    <property type="entry name" value="IRON III DICITRATE-BINDING PERIPLASMIC PROTEIN"/>
    <property type="match status" value="1"/>
</dbReference>
<dbReference type="AlphaFoldDB" id="A0A7I9VDV9"/>
<comment type="subcellular location">
    <subcellularLocation>
        <location evidence="1">Cell envelope</location>
    </subcellularLocation>
</comment>
<dbReference type="InterPro" id="IPR051313">
    <property type="entry name" value="Bact_iron-sidero_bind"/>
</dbReference>
<protein>
    <submittedName>
        <fullName evidence="7">Periplasmic binding protein</fullName>
    </submittedName>
</protein>
<dbReference type="PROSITE" id="PS51257">
    <property type="entry name" value="PROKAR_LIPOPROTEIN"/>
    <property type="match status" value="1"/>
</dbReference>
<evidence type="ECO:0000313" key="7">
    <source>
        <dbReference type="EMBL" id="GEE03200.1"/>
    </source>
</evidence>
<feature type="chain" id="PRO_5029783650" evidence="5">
    <location>
        <begin position="22"/>
        <end position="327"/>
    </location>
</feature>
<dbReference type="PANTHER" id="PTHR30532:SF1">
    <property type="entry name" value="IRON(3+)-HYDROXAMATE-BINDING PROTEIN FHUD"/>
    <property type="match status" value="1"/>
</dbReference>
<dbReference type="EMBL" id="BJOV01000005">
    <property type="protein sequence ID" value="GEE03200.1"/>
    <property type="molecule type" value="Genomic_DNA"/>
</dbReference>
<dbReference type="SUPFAM" id="SSF53807">
    <property type="entry name" value="Helical backbone' metal receptor"/>
    <property type="match status" value="1"/>
</dbReference>
<evidence type="ECO:0000256" key="5">
    <source>
        <dbReference type="SAM" id="SignalP"/>
    </source>
</evidence>
<comment type="caution">
    <text evidence="7">The sequence shown here is derived from an EMBL/GenBank/DDBJ whole genome shotgun (WGS) entry which is preliminary data.</text>
</comment>
<gene>
    <name evidence="7" type="ORF">nbrc107696_36460</name>
</gene>
<evidence type="ECO:0000256" key="2">
    <source>
        <dbReference type="ARBA" id="ARBA00008814"/>
    </source>
</evidence>
<evidence type="ECO:0000259" key="6">
    <source>
        <dbReference type="PROSITE" id="PS50983"/>
    </source>
</evidence>
<proteinExistence type="inferred from homology"/>
<accession>A0A7I9VDV9</accession>
<dbReference type="Gene3D" id="3.40.50.1980">
    <property type="entry name" value="Nitrogenase molybdenum iron protein domain"/>
    <property type="match status" value="2"/>
</dbReference>
<feature type="signal peptide" evidence="5">
    <location>
        <begin position="1"/>
        <end position="21"/>
    </location>
</feature>
<comment type="similarity">
    <text evidence="2">Belongs to the bacterial solute-binding protein 8 family.</text>
</comment>
<organism evidence="7 8">
    <name type="scientific">Gordonia spumicola</name>
    <dbReference type="NCBI Taxonomy" id="589161"/>
    <lineage>
        <taxon>Bacteria</taxon>
        <taxon>Bacillati</taxon>
        <taxon>Actinomycetota</taxon>
        <taxon>Actinomycetes</taxon>
        <taxon>Mycobacteriales</taxon>
        <taxon>Gordoniaceae</taxon>
        <taxon>Gordonia</taxon>
    </lineage>
</organism>
<name>A0A7I9VDV9_9ACTN</name>
<evidence type="ECO:0000256" key="4">
    <source>
        <dbReference type="ARBA" id="ARBA00022729"/>
    </source>
</evidence>
<keyword evidence="8" id="KW-1185">Reference proteome</keyword>
<keyword evidence="3" id="KW-0813">Transport</keyword>
<dbReference type="Proteomes" id="UP000444960">
    <property type="component" value="Unassembled WGS sequence"/>
</dbReference>
<dbReference type="GO" id="GO:0030288">
    <property type="term" value="C:outer membrane-bounded periplasmic space"/>
    <property type="evidence" value="ECO:0007669"/>
    <property type="project" value="TreeGrafter"/>
</dbReference>
<feature type="domain" description="Fe/B12 periplasmic-binding" evidence="6">
    <location>
        <begin position="58"/>
        <end position="327"/>
    </location>
</feature>